<organism evidence="1 2">
    <name type="scientific">Scytonema hofmannii PCC 7110</name>
    <dbReference type="NCBI Taxonomy" id="128403"/>
    <lineage>
        <taxon>Bacteria</taxon>
        <taxon>Bacillati</taxon>
        <taxon>Cyanobacteriota</taxon>
        <taxon>Cyanophyceae</taxon>
        <taxon>Nostocales</taxon>
        <taxon>Scytonemataceae</taxon>
        <taxon>Scytonema</taxon>
    </lineage>
</organism>
<reference evidence="1 2" key="1">
    <citation type="journal article" date="2013" name="Genome Biol. Evol.">
        <title>Genomes of Stigonematalean cyanobacteria (subsection V) and the evolution of oxygenic photosynthesis from prokaryotes to plastids.</title>
        <authorList>
            <person name="Dagan T."/>
            <person name="Roettger M."/>
            <person name="Stucken K."/>
            <person name="Landan G."/>
            <person name="Koch R."/>
            <person name="Major P."/>
            <person name="Gould S.B."/>
            <person name="Goremykin V.V."/>
            <person name="Rippka R."/>
            <person name="Tandeau de Marsac N."/>
            <person name="Gugger M."/>
            <person name="Lockhart P.J."/>
            <person name="Allen J.F."/>
            <person name="Brune I."/>
            <person name="Maus I."/>
            <person name="Puhler A."/>
            <person name="Martin W.F."/>
        </authorList>
    </citation>
    <scope>NUCLEOTIDE SEQUENCE [LARGE SCALE GENOMIC DNA]</scope>
    <source>
        <strain evidence="1 2">PCC 7110</strain>
    </source>
</reference>
<comment type="caution">
    <text evidence="1">The sequence shown here is derived from an EMBL/GenBank/DDBJ whole genome shotgun (WGS) entry which is preliminary data.</text>
</comment>
<evidence type="ECO:0000313" key="1">
    <source>
        <dbReference type="EMBL" id="KYC42696.1"/>
    </source>
</evidence>
<dbReference type="RefSeq" id="WP_017742612.1">
    <property type="nucleotide sequence ID" value="NZ_KQ976354.1"/>
</dbReference>
<protein>
    <recommendedName>
        <fullName evidence="3">CHAT domain-containing protein</fullName>
    </recommendedName>
</protein>
<proteinExistence type="predicted"/>
<accession>A0A139XDF1</accession>
<evidence type="ECO:0000313" key="2">
    <source>
        <dbReference type="Proteomes" id="UP000076925"/>
    </source>
</evidence>
<evidence type="ECO:0008006" key="3">
    <source>
        <dbReference type="Google" id="ProtNLM"/>
    </source>
</evidence>
<gene>
    <name evidence="1" type="ORF">WA1_15250</name>
</gene>
<keyword evidence="2" id="KW-1185">Reference proteome</keyword>
<dbReference type="Proteomes" id="UP000076925">
    <property type="component" value="Unassembled WGS sequence"/>
</dbReference>
<dbReference type="STRING" id="128403.WA1_15250"/>
<name>A0A139XDF1_9CYAN</name>
<dbReference type="OrthoDB" id="462017at2"/>
<sequence>MEVWVNLEFGDGDFQQGFSQIKIQIDAFSTQSSSIQLETQLPPAQEIPNSYERWKKIYDSLVQPNSRGFKKKQLTNVSADAGFEYAKSLRSKLNQWLLPIKSQLEPVIPSSDRADIRLVVNTCGVTSEPTKDILHRIPWQEFHLFGEHSLLEAALCFKDSLLSQDVRATKPNSETFRRIKIISIFGDSSHLDTSTDEELITQLEKRGAETLFLKEPKRETLHKLWDEPCDILFFAGHSESQDYGQKGIIAINPNETLDLEEIPRT</sequence>
<dbReference type="EMBL" id="ANNX02000017">
    <property type="protein sequence ID" value="KYC42696.1"/>
    <property type="molecule type" value="Genomic_DNA"/>
</dbReference>
<dbReference type="AlphaFoldDB" id="A0A139XDF1"/>